<keyword evidence="4" id="KW-1185">Reference proteome</keyword>
<comment type="caution">
    <text evidence="3">The sequence shown here is derived from an EMBL/GenBank/DDBJ whole genome shotgun (WGS) entry which is preliminary data.</text>
</comment>
<dbReference type="Pfam" id="PF05229">
    <property type="entry name" value="SCPU"/>
    <property type="match status" value="1"/>
</dbReference>
<organism evidence="3 4">
    <name type="scientific">Pseudomonas typographi</name>
    <dbReference type="NCBI Taxonomy" id="2715964"/>
    <lineage>
        <taxon>Bacteria</taxon>
        <taxon>Pseudomonadati</taxon>
        <taxon>Pseudomonadota</taxon>
        <taxon>Gammaproteobacteria</taxon>
        <taxon>Pseudomonadales</taxon>
        <taxon>Pseudomonadaceae</taxon>
        <taxon>Pseudomonas</taxon>
    </lineage>
</organism>
<evidence type="ECO:0000259" key="2">
    <source>
        <dbReference type="Pfam" id="PF05229"/>
    </source>
</evidence>
<accession>A0ABR7Z2T4</accession>
<evidence type="ECO:0000313" key="3">
    <source>
        <dbReference type="EMBL" id="MBD1599703.1"/>
    </source>
</evidence>
<dbReference type="EMBL" id="JAAOCA010000015">
    <property type="protein sequence ID" value="MBD1599703.1"/>
    <property type="molecule type" value="Genomic_DNA"/>
</dbReference>
<reference evidence="3 4" key="1">
    <citation type="journal article" date="2020" name="Insects">
        <title>Bacteria Belonging to Pseudomonas typographi sp. nov. from the Bark Beetle Ips typographus Have Genomic Potential to Aid in the Host Ecology.</title>
        <authorList>
            <person name="Peral-Aranega E."/>
            <person name="Saati-Santamaria Z."/>
            <person name="Kolarik M."/>
            <person name="Rivas R."/>
            <person name="Garcia-Fraile P."/>
        </authorList>
    </citation>
    <scope>NUCLEOTIDE SEQUENCE [LARGE SCALE GENOMIC DNA]</scope>
    <source>
        <strain evidence="3 4">CA3A</strain>
    </source>
</reference>
<keyword evidence="1" id="KW-0732">Signal</keyword>
<feature type="signal peptide" evidence="1">
    <location>
        <begin position="1"/>
        <end position="27"/>
    </location>
</feature>
<dbReference type="RefSeq" id="WP_190421362.1">
    <property type="nucleotide sequence ID" value="NZ_JAAOCA010000015.1"/>
</dbReference>
<gene>
    <name evidence="3" type="ORF">HAQ05_13440</name>
</gene>
<dbReference type="Proteomes" id="UP000805841">
    <property type="component" value="Unassembled WGS sequence"/>
</dbReference>
<dbReference type="PANTHER" id="PTHR37089">
    <property type="entry name" value="PROTEIN U-RELATED"/>
    <property type="match status" value="1"/>
</dbReference>
<dbReference type="PANTHER" id="PTHR37089:SF4">
    <property type="entry name" value="EXPORTED PROTEIN"/>
    <property type="match status" value="1"/>
</dbReference>
<sequence>MSIKLISNVVAVSALGLGVMLSLNANAATTTADLAVTASVAAACTVTTVPLAFSTYTGTEVSGTADLTVTCTNGAPYTVGLGEGGGSNATTSTRALTNGADNVTLNYGLYQESSHSTNWGDVVGTDTVAGTGDGTAQPITVYGDIPAGQTTSTVGDYTDTVLVTINY</sequence>
<dbReference type="InterPro" id="IPR053167">
    <property type="entry name" value="Spore_coat_component"/>
</dbReference>
<evidence type="ECO:0000313" key="4">
    <source>
        <dbReference type="Proteomes" id="UP000805841"/>
    </source>
</evidence>
<feature type="chain" id="PRO_5047051222" evidence="1">
    <location>
        <begin position="28"/>
        <end position="167"/>
    </location>
</feature>
<dbReference type="InterPro" id="IPR007893">
    <property type="entry name" value="Spore_coat_U/FanG"/>
</dbReference>
<name>A0ABR7Z2T4_9PSED</name>
<proteinExistence type="predicted"/>
<protein>
    <submittedName>
        <fullName evidence="3">Spore coat U domain-containing protein</fullName>
    </submittedName>
</protein>
<evidence type="ECO:0000256" key="1">
    <source>
        <dbReference type="SAM" id="SignalP"/>
    </source>
</evidence>
<dbReference type="SMART" id="SM00972">
    <property type="entry name" value="SCPU"/>
    <property type="match status" value="1"/>
</dbReference>
<feature type="domain" description="Spore coat protein U/FanG" evidence="2">
    <location>
        <begin position="31"/>
        <end position="164"/>
    </location>
</feature>